<comment type="caution">
    <text evidence="1">The sequence shown here is derived from an EMBL/GenBank/DDBJ whole genome shotgun (WGS) entry which is preliminary data.</text>
</comment>
<dbReference type="InParanoid" id="A0A2T0GYQ1"/>
<proteinExistence type="predicted"/>
<organism evidence="1 2">
    <name type="scientific">Actinopolyspora mortivallis</name>
    <dbReference type="NCBI Taxonomy" id="33906"/>
    <lineage>
        <taxon>Bacteria</taxon>
        <taxon>Bacillati</taxon>
        <taxon>Actinomycetota</taxon>
        <taxon>Actinomycetes</taxon>
        <taxon>Actinopolysporales</taxon>
        <taxon>Actinopolysporaceae</taxon>
        <taxon>Actinopolyspora</taxon>
    </lineage>
</organism>
<dbReference type="AlphaFoldDB" id="A0A2T0GYQ1"/>
<name>A0A2T0GYQ1_ACTMO</name>
<evidence type="ECO:0000313" key="2">
    <source>
        <dbReference type="Proteomes" id="UP000239352"/>
    </source>
</evidence>
<protein>
    <submittedName>
        <fullName evidence="1">Uncharacterized protein</fullName>
    </submittedName>
</protein>
<dbReference type="EMBL" id="PVSR01000005">
    <property type="protein sequence ID" value="PRW64231.1"/>
    <property type="molecule type" value="Genomic_DNA"/>
</dbReference>
<dbReference type="Proteomes" id="UP000239352">
    <property type="component" value="Unassembled WGS sequence"/>
</dbReference>
<evidence type="ECO:0000313" key="1">
    <source>
        <dbReference type="EMBL" id="PRW64231.1"/>
    </source>
</evidence>
<dbReference type="RefSeq" id="WP_106112986.1">
    <property type="nucleotide sequence ID" value="NZ_PVSR01000005.1"/>
</dbReference>
<dbReference type="STRING" id="1050202.GCA_000384035_03000"/>
<gene>
    <name evidence="1" type="ORF">CEP50_06240</name>
</gene>
<keyword evidence="2" id="KW-1185">Reference proteome</keyword>
<reference evidence="1 2" key="1">
    <citation type="submission" date="2018-03" db="EMBL/GenBank/DDBJ databases">
        <title>Actinopolyspora mortivallis from Sahara, screening for active biomolecules.</title>
        <authorList>
            <person name="Selama O."/>
            <person name="Wellington E.M.H."/>
            <person name="Hacene H."/>
        </authorList>
    </citation>
    <scope>NUCLEOTIDE SEQUENCE [LARGE SCALE GENOMIC DNA]</scope>
    <source>
        <strain evidence="1 2">M5A</strain>
    </source>
</reference>
<accession>A0A2T0GYQ1</accession>
<sequence length="107" mass="12271">MGQDGFTVDQDLIRQGLEELRQARDEARDLERQIQYLEPGELTAEDRNTRGAREVFQRRMTGDGSVRSAAAEIRLRLDERIRAYEEAVGEYARAEDNANAEQRGKES</sequence>